<gene>
    <name evidence="2" type="ORF">EYF80_002276</name>
</gene>
<sequence length="89" mass="9852">MQLSRLNHSAAGPDPAPFNAAREGLSLLEELAGTKDSRRQGGDRDGYWPGARVPHRCSTQQECTSPSKETLESTVLWRQGQASRQAWMQ</sequence>
<dbReference type="AlphaFoldDB" id="A0A4Z2JBG0"/>
<organism evidence="2 3">
    <name type="scientific">Liparis tanakae</name>
    <name type="common">Tanaka's snailfish</name>
    <dbReference type="NCBI Taxonomy" id="230148"/>
    <lineage>
        <taxon>Eukaryota</taxon>
        <taxon>Metazoa</taxon>
        <taxon>Chordata</taxon>
        <taxon>Craniata</taxon>
        <taxon>Vertebrata</taxon>
        <taxon>Euteleostomi</taxon>
        <taxon>Actinopterygii</taxon>
        <taxon>Neopterygii</taxon>
        <taxon>Teleostei</taxon>
        <taxon>Neoteleostei</taxon>
        <taxon>Acanthomorphata</taxon>
        <taxon>Eupercaria</taxon>
        <taxon>Perciformes</taxon>
        <taxon>Cottioidei</taxon>
        <taxon>Cottales</taxon>
        <taxon>Liparidae</taxon>
        <taxon>Liparis</taxon>
    </lineage>
</organism>
<proteinExistence type="predicted"/>
<dbReference type="EMBL" id="SRLO01000010">
    <property type="protein sequence ID" value="TNN87559.1"/>
    <property type="molecule type" value="Genomic_DNA"/>
</dbReference>
<keyword evidence="3" id="KW-1185">Reference proteome</keyword>
<dbReference type="Proteomes" id="UP000314294">
    <property type="component" value="Unassembled WGS sequence"/>
</dbReference>
<accession>A0A4Z2JBG0</accession>
<name>A0A4Z2JBG0_9TELE</name>
<feature type="compositionally biased region" description="Basic and acidic residues" evidence="1">
    <location>
        <begin position="32"/>
        <end position="46"/>
    </location>
</feature>
<evidence type="ECO:0000313" key="3">
    <source>
        <dbReference type="Proteomes" id="UP000314294"/>
    </source>
</evidence>
<reference evidence="2 3" key="1">
    <citation type="submission" date="2019-03" db="EMBL/GenBank/DDBJ databases">
        <title>First draft genome of Liparis tanakae, snailfish: a comprehensive survey of snailfish specific genes.</title>
        <authorList>
            <person name="Kim W."/>
            <person name="Song I."/>
            <person name="Jeong J.-H."/>
            <person name="Kim D."/>
            <person name="Kim S."/>
            <person name="Ryu S."/>
            <person name="Song J.Y."/>
            <person name="Lee S.K."/>
        </authorList>
    </citation>
    <scope>NUCLEOTIDE SEQUENCE [LARGE SCALE GENOMIC DNA]</scope>
    <source>
        <tissue evidence="2">Muscle</tissue>
    </source>
</reference>
<feature type="compositionally biased region" description="Polar residues" evidence="1">
    <location>
        <begin position="57"/>
        <end position="68"/>
    </location>
</feature>
<evidence type="ECO:0000313" key="2">
    <source>
        <dbReference type="EMBL" id="TNN87559.1"/>
    </source>
</evidence>
<feature type="compositionally biased region" description="Polar residues" evidence="1">
    <location>
        <begin position="80"/>
        <end position="89"/>
    </location>
</feature>
<comment type="caution">
    <text evidence="2">The sequence shown here is derived from an EMBL/GenBank/DDBJ whole genome shotgun (WGS) entry which is preliminary data.</text>
</comment>
<feature type="region of interest" description="Disordered" evidence="1">
    <location>
        <begin position="1"/>
        <end position="89"/>
    </location>
</feature>
<protein>
    <submittedName>
        <fullName evidence="2">Uncharacterized protein</fullName>
    </submittedName>
</protein>
<evidence type="ECO:0000256" key="1">
    <source>
        <dbReference type="SAM" id="MobiDB-lite"/>
    </source>
</evidence>